<reference evidence="1" key="1">
    <citation type="journal article" date="2015" name="Nature">
        <title>Complex archaea that bridge the gap between prokaryotes and eukaryotes.</title>
        <authorList>
            <person name="Spang A."/>
            <person name="Saw J.H."/>
            <person name="Jorgensen S.L."/>
            <person name="Zaremba-Niedzwiedzka K."/>
            <person name="Martijn J."/>
            <person name="Lind A.E."/>
            <person name="van Eijk R."/>
            <person name="Schleper C."/>
            <person name="Guy L."/>
            <person name="Ettema T.J."/>
        </authorList>
    </citation>
    <scope>NUCLEOTIDE SEQUENCE</scope>
</reference>
<name>A0A0F9H835_9ZZZZ</name>
<dbReference type="EMBL" id="LAZR01025621">
    <property type="protein sequence ID" value="KKL71347.1"/>
    <property type="molecule type" value="Genomic_DNA"/>
</dbReference>
<evidence type="ECO:0000313" key="1">
    <source>
        <dbReference type="EMBL" id="KKL71347.1"/>
    </source>
</evidence>
<protein>
    <submittedName>
        <fullName evidence="1">Uncharacterized protein</fullName>
    </submittedName>
</protein>
<organism evidence="1">
    <name type="scientific">marine sediment metagenome</name>
    <dbReference type="NCBI Taxonomy" id="412755"/>
    <lineage>
        <taxon>unclassified sequences</taxon>
        <taxon>metagenomes</taxon>
        <taxon>ecological metagenomes</taxon>
    </lineage>
</organism>
<sequence>MTKGPEINHVLVGWALNLALEGPFCRSPVDEMVAGEGSVRQGLLNSIDGRHYDLLGGD</sequence>
<gene>
    <name evidence="1" type="ORF">LCGC14_2095810</name>
</gene>
<dbReference type="AlphaFoldDB" id="A0A0F9H835"/>
<comment type="caution">
    <text evidence="1">The sequence shown here is derived from an EMBL/GenBank/DDBJ whole genome shotgun (WGS) entry which is preliminary data.</text>
</comment>
<proteinExistence type="predicted"/>
<accession>A0A0F9H835</accession>